<protein>
    <submittedName>
        <fullName evidence="2">Uncharacterized protein</fullName>
    </submittedName>
</protein>
<dbReference type="EMBL" id="OC320795">
    <property type="protein sequence ID" value="CAD7408840.1"/>
    <property type="molecule type" value="Genomic_DNA"/>
</dbReference>
<name>A0A7R9D699_TIMCR</name>
<proteinExistence type="predicted"/>
<gene>
    <name evidence="2" type="ORF">TCEB3V08_LOCUS9715</name>
</gene>
<evidence type="ECO:0000313" key="2">
    <source>
        <dbReference type="EMBL" id="CAD7408840.1"/>
    </source>
</evidence>
<evidence type="ECO:0000256" key="1">
    <source>
        <dbReference type="SAM" id="MobiDB-lite"/>
    </source>
</evidence>
<dbReference type="AlphaFoldDB" id="A0A7R9D699"/>
<accession>A0A7R9D699</accession>
<organism evidence="2">
    <name type="scientific">Timema cristinae</name>
    <name type="common">Walking stick</name>
    <dbReference type="NCBI Taxonomy" id="61476"/>
    <lineage>
        <taxon>Eukaryota</taxon>
        <taxon>Metazoa</taxon>
        <taxon>Ecdysozoa</taxon>
        <taxon>Arthropoda</taxon>
        <taxon>Hexapoda</taxon>
        <taxon>Insecta</taxon>
        <taxon>Pterygota</taxon>
        <taxon>Neoptera</taxon>
        <taxon>Polyneoptera</taxon>
        <taxon>Phasmatodea</taxon>
        <taxon>Timematodea</taxon>
        <taxon>Timematoidea</taxon>
        <taxon>Timematidae</taxon>
        <taxon>Timema</taxon>
    </lineage>
</organism>
<feature type="region of interest" description="Disordered" evidence="1">
    <location>
        <begin position="1"/>
        <end position="26"/>
    </location>
</feature>
<sequence length="193" mass="22428">MGEVKTSFKQSQHKKTARTSTLPREDKRMCNECRERDTIENKTYMASPYVLLRRRYAAEGLRIDGSDSKVLAASLYWLNEWESKVHEGKIIKEQFLSKVTADGLIDNSVFDAHLKPPKYGNYYASEETSLLSISDFKKIFQEDKNSSKIEELKSRLNRLVLQDDRDCDIINEEHNYSGVPIVDCIVYYGVMRR</sequence>
<reference evidence="2" key="1">
    <citation type="submission" date="2020-11" db="EMBL/GenBank/DDBJ databases">
        <authorList>
            <person name="Tran Van P."/>
        </authorList>
    </citation>
    <scope>NUCLEOTIDE SEQUENCE</scope>
</reference>